<organism evidence="10 11">
    <name type="scientific">Trichonephila inaurata madagascariensis</name>
    <dbReference type="NCBI Taxonomy" id="2747483"/>
    <lineage>
        <taxon>Eukaryota</taxon>
        <taxon>Metazoa</taxon>
        <taxon>Ecdysozoa</taxon>
        <taxon>Arthropoda</taxon>
        <taxon>Chelicerata</taxon>
        <taxon>Arachnida</taxon>
        <taxon>Araneae</taxon>
        <taxon>Araneomorphae</taxon>
        <taxon>Entelegynae</taxon>
        <taxon>Araneoidea</taxon>
        <taxon>Nephilidae</taxon>
        <taxon>Trichonephila</taxon>
        <taxon>Trichonephila inaurata</taxon>
    </lineage>
</organism>
<comment type="caution">
    <text evidence="10">The sequence shown here is derived from an EMBL/GenBank/DDBJ whole genome shotgun (WGS) entry which is preliminary data.</text>
</comment>
<feature type="transmembrane region" description="Helical" evidence="8">
    <location>
        <begin position="500"/>
        <end position="526"/>
    </location>
</feature>
<proteinExistence type="inferred from homology"/>
<dbReference type="Proteomes" id="UP000886998">
    <property type="component" value="Unassembled WGS sequence"/>
</dbReference>
<comment type="similarity">
    <text evidence="2">Belongs to the patched family.</text>
</comment>
<dbReference type="SUPFAM" id="SSF82866">
    <property type="entry name" value="Multidrug efflux transporter AcrB transmembrane domain"/>
    <property type="match status" value="1"/>
</dbReference>
<feature type="transmembrane region" description="Helical" evidence="8">
    <location>
        <begin position="467"/>
        <end position="494"/>
    </location>
</feature>
<dbReference type="EMBL" id="BMAV01001060">
    <property type="protein sequence ID" value="GFY38775.1"/>
    <property type="molecule type" value="Genomic_DNA"/>
</dbReference>
<evidence type="ECO:0000256" key="7">
    <source>
        <dbReference type="SAM" id="MobiDB-lite"/>
    </source>
</evidence>
<evidence type="ECO:0000256" key="1">
    <source>
        <dbReference type="ARBA" id="ARBA00004141"/>
    </source>
</evidence>
<feature type="transmembrane region" description="Helical" evidence="8">
    <location>
        <begin position="579"/>
        <end position="606"/>
    </location>
</feature>
<feature type="transmembrane region" description="Helical" evidence="8">
    <location>
        <begin position="1109"/>
        <end position="1128"/>
    </location>
</feature>
<evidence type="ECO:0000256" key="4">
    <source>
        <dbReference type="ARBA" id="ARBA00022989"/>
    </source>
</evidence>
<feature type="region of interest" description="Disordered" evidence="7">
    <location>
        <begin position="1171"/>
        <end position="1196"/>
    </location>
</feature>
<evidence type="ECO:0000313" key="11">
    <source>
        <dbReference type="Proteomes" id="UP000886998"/>
    </source>
</evidence>
<dbReference type="OrthoDB" id="5873834at2759"/>
<reference evidence="10" key="1">
    <citation type="submission" date="2020-08" db="EMBL/GenBank/DDBJ databases">
        <title>Multicomponent nature underlies the extraordinary mechanical properties of spider dragline silk.</title>
        <authorList>
            <person name="Kono N."/>
            <person name="Nakamura H."/>
            <person name="Mori M."/>
            <person name="Yoshida Y."/>
            <person name="Ohtoshi R."/>
            <person name="Malay A.D."/>
            <person name="Moran D.A.P."/>
            <person name="Tomita M."/>
            <person name="Numata K."/>
            <person name="Arakawa K."/>
        </authorList>
    </citation>
    <scope>NUCLEOTIDE SEQUENCE</scope>
</reference>
<dbReference type="PANTHER" id="PTHR46022:SF1">
    <property type="entry name" value="PROTEIN PATCHED"/>
    <property type="match status" value="1"/>
</dbReference>
<feature type="compositionally biased region" description="Pro residues" evidence="7">
    <location>
        <begin position="1176"/>
        <end position="1192"/>
    </location>
</feature>
<dbReference type="PROSITE" id="PS50156">
    <property type="entry name" value="SSD"/>
    <property type="match status" value="1"/>
</dbReference>
<dbReference type="InterPro" id="IPR053958">
    <property type="entry name" value="HMGCR/SNAP/NPC1-like_SSD"/>
</dbReference>
<evidence type="ECO:0000256" key="5">
    <source>
        <dbReference type="ARBA" id="ARBA00023136"/>
    </source>
</evidence>
<feature type="transmembrane region" description="Helical" evidence="8">
    <location>
        <begin position="1063"/>
        <end position="1088"/>
    </location>
</feature>
<evidence type="ECO:0000259" key="9">
    <source>
        <dbReference type="PROSITE" id="PS50156"/>
    </source>
</evidence>
<dbReference type="GO" id="GO:0045879">
    <property type="term" value="P:negative regulation of smoothened signaling pathway"/>
    <property type="evidence" value="ECO:0007669"/>
    <property type="project" value="TreeGrafter"/>
</dbReference>
<dbReference type="GO" id="GO:0097108">
    <property type="term" value="F:hedgehog family protein binding"/>
    <property type="evidence" value="ECO:0007669"/>
    <property type="project" value="TreeGrafter"/>
</dbReference>
<name>A0A8X7BPD6_9ARAC</name>
<dbReference type="Pfam" id="PF12349">
    <property type="entry name" value="Sterol-sensing"/>
    <property type="match status" value="1"/>
</dbReference>
<dbReference type="GO" id="GO:0008158">
    <property type="term" value="F:hedgehog receptor activity"/>
    <property type="evidence" value="ECO:0007669"/>
    <property type="project" value="TreeGrafter"/>
</dbReference>
<comment type="subcellular location">
    <subcellularLocation>
        <location evidence="1">Membrane</location>
        <topology evidence="1">Multi-pass membrane protein</topology>
    </subcellularLocation>
</comment>
<dbReference type="Gene3D" id="1.20.1640.10">
    <property type="entry name" value="Multidrug efflux transporter AcrB transmembrane domain"/>
    <property type="match status" value="1"/>
</dbReference>
<dbReference type="PANTHER" id="PTHR46022">
    <property type="entry name" value="PROTEIN PATCHED"/>
    <property type="match status" value="1"/>
</dbReference>
<evidence type="ECO:0000256" key="2">
    <source>
        <dbReference type="ARBA" id="ARBA00005585"/>
    </source>
</evidence>
<evidence type="ECO:0000256" key="3">
    <source>
        <dbReference type="ARBA" id="ARBA00022692"/>
    </source>
</evidence>
<dbReference type="GO" id="GO:0005119">
    <property type="term" value="F:smoothened binding"/>
    <property type="evidence" value="ECO:0007669"/>
    <property type="project" value="TreeGrafter"/>
</dbReference>
<keyword evidence="3 8" id="KW-0812">Transmembrane</keyword>
<feature type="transmembrane region" description="Helical" evidence="8">
    <location>
        <begin position="554"/>
        <end position="573"/>
    </location>
</feature>
<evidence type="ECO:0000256" key="8">
    <source>
        <dbReference type="SAM" id="Phobius"/>
    </source>
</evidence>
<protein>
    <submittedName>
        <fullName evidence="10">Protein patched</fullName>
    </submittedName>
</protein>
<sequence length="1350" mass="151558">MISVQKPKTSNQGTRVSHSKASLRPDCDQLTRTSWSDASLAYAQIQKGRAAGNKRSLRLRIQIQRNLATLGCYAYKKKALFFFMSTIPLVCMCMGLMSSFTIWDLTKLWVLAGGRLEAEMSYTKLTHGEGIGGRDLMITHTLKEEAANVLHTDTLLAHQQVVKAAVHVSVDVFDISWSLKDVCNSLSFPLSEEHYLDMTLENLSPCVIITPLDCFWEGSKLLGPEYPVKIPILKPEYNINGPEMNAVQWANLNPQELIETVKKYYSSSNTLQAMETFMKRAGITTAYQDKPCLNPNDELCPSTAPNKKSLKPLNIGAELTGGCFGFATKYMQWPEGALLGGVTKNKTGHIIRAEALQTIIELMSEEEMFKFWKDHIKVHNLDWNVEKAKMVLEAIQRRITQIVIEEAETSNLSSRHSVNVFSHASLNDVMKDFSKTNFRRIALGPVVILVCICASFLHCCNPLNSQYFLLVSGFALCVLAVVSGLVFSSTFGYYISSSMFAFNIISLQVVPSIGLGLGMNNVFLVINEYMHCVKLSCPKELLTAEIFKRTGLNIIFNCLSQLGAFFIASFIQMPALRAAVLQLGIIVFFNFVIIVIVYLACISFAVKRHFKREELPTKEEKNEKYKKSHRSHPSLSAVVPIRQAVTHALPPDGSHVVTVLMPSGNQPEDTWPHIGTHGTSYENLSTVRSSHKDLSLKDKLPLKKNFSITKDCQNGSLLAQFLNKCLIPAVQKTPVKVIFYFVYVTMLLLGIWGTFRVEEGLDLTDFVPKNTNEYDFLSQRTKYFGLFNMFAVTKGNFKYPTNQRLLYDYHEAFTRINKIKNDNGEPPEFWLTIFRDWLLGLQKAFDEHWDSGCITQEGWCKNATDDAIMAYKLLVQTGRVDNPIDKSLVKTVQLVDANGIINTKPFYNYLSAWVSNDPLAYSASRAYFAPEPRQWIHDPQDVDLKMPKSQPLVYAQMPFFMDEMSSTEEITATIREVRALCEKFENRGLPNFPSGLLFTYWEQFINLRQDLLLLLLYTFLFIFFVFSLLLFNPWAAAVEVVILFVITLELFGFMGIIGIRLNAVTAVILIITVGMSVGFTAYFLMAFLTNIGSRQRRMVMALEQMFSPVLYSGLPLLVGSVMLSMSEFDFIFRYFFTMFSAFVVIAMLNGLLAFPLLLSVIGPPGEVLPYDNPERIPTPSPEPTPEPSPEPSPIRLRAKHVRPFTRRMYPRVPSEISLSTITEESTSRHSPEIVVEPELVVETTTVTNTLTGASTVNTTTNTSETTDSQSEDSSKCNTPCGENITTTSSSTSNIANLPSGTTTVTTRVKATAKVKVEVHAPYSNNVDTSRHKRRRDSSSSRCSSARSSPT</sequence>
<keyword evidence="5 8" id="KW-0472">Membrane</keyword>
<feature type="transmembrane region" description="Helical" evidence="8">
    <location>
        <begin position="441"/>
        <end position="460"/>
    </location>
</feature>
<feature type="region of interest" description="Disordered" evidence="7">
    <location>
        <begin position="1253"/>
        <end position="1279"/>
    </location>
</feature>
<feature type="compositionally biased region" description="Low complexity" evidence="7">
    <location>
        <begin position="1339"/>
        <end position="1350"/>
    </location>
</feature>
<dbReference type="GO" id="GO:0005886">
    <property type="term" value="C:plasma membrane"/>
    <property type="evidence" value="ECO:0007669"/>
    <property type="project" value="TreeGrafter"/>
</dbReference>
<dbReference type="InterPro" id="IPR000731">
    <property type="entry name" value="SSD"/>
</dbReference>
<feature type="domain" description="SSD" evidence="9">
    <location>
        <begin position="437"/>
        <end position="604"/>
    </location>
</feature>
<feature type="transmembrane region" description="Helical" evidence="8">
    <location>
        <begin position="80"/>
        <end position="103"/>
    </location>
</feature>
<gene>
    <name evidence="10" type="primary">ptc</name>
    <name evidence="10" type="ORF">TNIN_243281</name>
</gene>
<keyword evidence="6" id="KW-0325">Glycoprotein</keyword>
<accession>A0A8X7BPD6</accession>
<evidence type="ECO:0000313" key="10">
    <source>
        <dbReference type="EMBL" id="GFY38775.1"/>
    </source>
</evidence>
<evidence type="ECO:0000256" key="6">
    <source>
        <dbReference type="ARBA" id="ARBA00023180"/>
    </source>
</evidence>
<feature type="transmembrane region" description="Helical" evidence="8">
    <location>
        <begin position="1134"/>
        <end position="1158"/>
    </location>
</feature>
<feature type="region of interest" description="Disordered" evidence="7">
    <location>
        <begin position="1"/>
        <end position="22"/>
    </location>
</feature>
<feature type="compositionally biased region" description="Low complexity" evidence="7">
    <location>
        <begin position="1253"/>
        <end position="1268"/>
    </location>
</feature>
<feature type="compositionally biased region" description="Polar residues" evidence="7">
    <location>
        <begin position="1"/>
        <end position="20"/>
    </location>
</feature>
<feature type="region of interest" description="Disordered" evidence="7">
    <location>
        <begin position="1321"/>
        <end position="1350"/>
    </location>
</feature>
<feature type="transmembrane region" description="Helical" evidence="8">
    <location>
        <begin position="737"/>
        <end position="755"/>
    </location>
</feature>
<feature type="transmembrane region" description="Helical" evidence="8">
    <location>
        <begin position="1038"/>
        <end position="1057"/>
    </location>
</feature>
<keyword evidence="4 8" id="KW-1133">Transmembrane helix</keyword>
<feature type="transmembrane region" description="Helical" evidence="8">
    <location>
        <begin position="1011"/>
        <end position="1031"/>
    </location>
</feature>
<keyword evidence="11" id="KW-1185">Reference proteome</keyword>